<dbReference type="InterPro" id="IPR051421">
    <property type="entry name" value="RNA_Proc_DNA_Dmg_Regulator"/>
</dbReference>
<comment type="subcellular location">
    <subcellularLocation>
        <location evidence="1">Nucleus</location>
    </subcellularLocation>
</comment>
<dbReference type="GO" id="GO:0003723">
    <property type="term" value="F:RNA binding"/>
    <property type="evidence" value="ECO:0007669"/>
    <property type="project" value="TreeGrafter"/>
</dbReference>
<dbReference type="AlphaFoldDB" id="A0A170UYU1"/>
<name>A0A170UYU1_TRIIF</name>
<dbReference type="PANTHER" id="PTHR12786">
    <property type="entry name" value="SPLICING FACTOR SF3A-RELATED"/>
    <property type="match status" value="1"/>
</dbReference>
<evidence type="ECO:0000256" key="2">
    <source>
        <dbReference type="ARBA" id="ARBA00023242"/>
    </source>
</evidence>
<protein>
    <submittedName>
        <fullName evidence="4">Splicing factor 3a subunit 3</fullName>
    </submittedName>
</protein>
<sequence>METILEQQRRYHEERERLMDAMVKEMLHKKSSYREQINSDHRLKLLLDQYMESTNKLKELYEDKDGIRRDEVAALSGPNEFSEFYSRLKSIKDFIVGYQRDIRPNVSRI</sequence>
<dbReference type="GO" id="GO:0005681">
    <property type="term" value="C:spliceosomal complex"/>
    <property type="evidence" value="ECO:0007669"/>
    <property type="project" value="TreeGrafter"/>
</dbReference>
<evidence type="ECO:0000259" key="3">
    <source>
        <dbReference type="Pfam" id="PF12108"/>
    </source>
</evidence>
<evidence type="ECO:0000313" key="4">
    <source>
        <dbReference type="EMBL" id="JAR96199.1"/>
    </source>
</evidence>
<dbReference type="PANTHER" id="PTHR12786:SF2">
    <property type="entry name" value="SPLICING FACTOR 3A SUBUNIT 3"/>
    <property type="match status" value="1"/>
</dbReference>
<reference evidence="4" key="2">
    <citation type="journal article" date="2017" name="J. Med. Entomol.">
        <title>Transcriptome Analysis of the Triatoma infestans (Hemiptera: Reduviidae) Integument.</title>
        <authorList>
            <person name="Calderon-Fernandez G.M."/>
            <person name="Moriconi D.E."/>
            <person name="Dulbecco A.B."/>
            <person name="Juarez M.P."/>
        </authorList>
    </citation>
    <scope>NUCLEOTIDE SEQUENCE</scope>
    <source>
        <strain evidence="4">Int1</strain>
        <tissue evidence="4">Integument</tissue>
    </source>
</reference>
<organism evidence="4">
    <name type="scientific">Triatoma infestans</name>
    <name type="common">Assassin bug</name>
    <dbReference type="NCBI Taxonomy" id="30076"/>
    <lineage>
        <taxon>Eukaryota</taxon>
        <taxon>Metazoa</taxon>
        <taxon>Ecdysozoa</taxon>
        <taxon>Arthropoda</taxon>
        <taxon>Hexapoda</taxon>
        <taxon>Insecta</taxon>
        <taxon>Pterygota</taxon>
        <taxon>Neoptera</taxon>
        <taxon>Paraneoptera</taxon>
        <taxon>Hemiptera</taxon>
        <taxon>Heteroptera</taxon>
        <taxon>Panheteroptera</taxon>
        <taxon>Cimicomorpha</taxon>
        <taxon>Reduviidae</taxon>
        <taxon>Triatominae</taxon>
        <taxon>Triatoma</taxon>
    </lineage>
</organism>
<keyword evidence="2" id="KW-0539">Nucleus</keyword>
<proteinExistence type="predicted"/>
<reference evidence="4" key="1">
    <citation type="submission" date="2016-04" db="EMBL/GenBank/DDBJ databases">
        <authorList>
            <person name="Calderon-Fernandez G.M.Sr."/>
        </authorList>
    </citation>
    <scope>NUCLEOTIDE SEQUENCE</scope>
    <source>
        <strain evidence="4">Int1</strain>
        <tissue evidence="4">Integument</tissue>
    </source>
</reference>
<dbReference type="GO" id="GO:0000398">
    <property type="term" value="P:mRNA splicing, via spliceosome"/>
    <property type="evidence" value="ECO:0007669"/>
    <property type="project" value="TreeGrafter"/>
</dbReference>
<dbReference type="InterPro" id="IPR021966">
    <property type="entry name" value="SF3a60_bindingd"/>
</dbReference>
<feature type="domain" description="Splicing factor SF3a60 binding" evidence="3">
    <location>
        <begin position="74"/>
        <end position="94"/>
    </location>
</feature>
<evidence type="ECO:0000256" key="1">
    <source>
        <dbReference type="ARBA" id="ARBA00004123"/>
    </source>
</evidence>
<dbReference type="Pfam" id="PF12108">
    <property type="entry name" value="SF3a60_bindingd"/>
    <property type="match status" value="1"/>
</dbReference>
<accession>A0A170UYU1</accession>
<dbReference type="EMBL" id="GEMB01007170">
    <property type="protein sequence ID" value="JAR96199.1"/>
    <property type="molecule type" value="Transcribed_RNA"/>
</dbReference>